<organism evidence="1">
    <name type="scientific">marine sediment metagenome</name>
    <dbReference type="NCBI Taxonomy" id="412755"/>
    <lineage>
        <taxon>unclassified sequences</taxon>
        <taxon>metagenomes</taxon>
        <taxon>ecological metagenomes</taxon>
    </lineage>
</organism>
<accession>A0A0F8X115</accession>
<feature type="non-terminal residue" evidence="1">
    <location>
        <position position="1"/>
    </location>
</feature>
<comment type="caution">
    <text evidence="1">The sequence shown here is derived from an EMBL/GenBank/DDBJ whole genome shotgun (WGS) entry which is preliminary data.</text>
</comment>
<evidence type="ECO:0000313" key="1">
    <source>
        <dbReference type="EMBL" id="KKK54495.1"/>
    </source>
</evidence>
<name>A0A0F8X115_9ZZZZ</name>
<dbReference type="AlphaFoldDB" id="A0A0F8X115"/>
<dbReference type="InterPro" id="IPR042099">
    <property type="entry name" value="ANL_N_sf"/>
</dbReference>
<protein>
    <submittedName>
        <fullName evidence="1">Uncharacterized protein</fullName>
    </submittedName>
</protein>
<gene>
    <name evidence="1" type="ORF">LCGC14_3084110</name>
</gene>
<dbReference type="Gene3D" id="3.40.50.12780">
    <property type="entry name" value="N-terminal domain of ligase-like"/>
    <property type="match status" value="1"/>
</dbReference>
<dbReference type="SUPFAM" id="SSF56801">
    <property type="entry name" value="Acetyl-CoA synthetase-like"/>
    <property type="match status" value="1"/>
</dbReference>
<dbReference type="EMBL" id="LAZR01065964">
    <property type="protein sequence ID" value="KKK54495.1"/>
    <property type="molecule type" value="Genomic_DNA"/>
</dbReference>
<reference evidence="1" key="1">
    <citation type="journal article" date="2015" name="Nature">
        <title>Complex archaea that bridge the gap between prokaryotes and eukaryotes.</title>
        <authorList>
            <person name="Spang A."/>
            <person name="Saw J.H."/>
            <person name="Jorgensen S.L."/>
            <person name="Zaremba-Niedzwiedzka K."/>
            <person name="Martijn J."/>
            <person name="Lind A.E."/>
            <person name="van Eijk R."/>
            <person name="Schleper C."/>
            <person name="Guy L."/>
            <person name="Ettema T.J."/>
        </authorList>
    </citation>
    <scope>NUCLEOTIDE SEQUENCE</scope>
</reference>
<proteinExistence type="predicted"/>
<sequence length="54" mass="6196">ATVVLFDGNPVYPDWKSIWEIIEKEQVTIFGCSATYVNFLRTNKYYLSANMAST</sequence>